<sequence>MNPVVSSARVWLYAAFPLFAYVLSWYYNGQLIPLLASASVVLLIWGVLVWWPRLRDGLPWPRGFLPVFMLCWFLWLGLTLFWSGSPYSSWFYFWVLGALPLVFLISMGIPEPLAEPLWIWLWRGVLASAWILSGMALWQYYVWMGQGIDLVNLRPYGPLLDTNSYAAWLNLLFFPTLVAYFVQDGRRSVRFLSGRIDPTALFYLVTLTLLLLAFFSTSSRGGFLAWVCTMPFALWGLWRQPAALSRFALIFALTFIALLLMDYAHGFDLIGHLAPSYITSNMTTVSRKFMWIATWHMFLSHPWLGTGIGSYFLNYPAYRLPGELASAGTYAHNDYLEYLAEGGLINLGFLLSFAGVLMYALYRLLYQAGKAVQIHDARRLQALGLVLGVFAITGHALGNFIFYNLPLSLLAGLFLARAWRITNAHGETAPLLPRMGIRHGFFAQALLIIAVVMASWNLVADAATFALLSDNGWLSRVMPNANQRAIFLMKAANWLTLVRPLATQPHVYLANTYLALADRDTQVDIAHRRALVEAALSQYRQSLVGIPQQSGVLNSIGNLYLRQGALLGLDKTRRERKALLAWRQGLAINPESVSLRNQISQLAYVDQGRVEAGVVFLRAGLRRPLFPYSRSNLQMMIAVTQWRAGQRSAATATLLQLLRENPGYPSAISMLQAIRRRAGSKTMVP</sequence>
<accession>A0A845U6U9</accession>
<dbReference type="InterPro" id="IPR051533">
    <property type="entry name" value="WaaL-like"/>
</dbReference>
<feature type="transmembrane region" description="Helical" evidence="5">
    <location>
        <begin position="247"/>
        <end position="265"/>
    </location>
</feature>
<dbReference type="Gene3D" id="1.25.40.10">
    <property type="entry name" value="Tetratricopeptide repeat domain"/>
    <property type="match status" value="1"/>
</dbReference>
<dbReference type="RefSeq" id="WP_163096182.1">
    <property type="nucleotide sequence ID" value="NZ_CP127523.1"/>
</dbReference>
<feature type="transmembrane region" description="Helical" evidence="5">
    <location>
        <begin position="194"/>
        <end position="215"/>
    </location>
</feature>
<feature type="domain" description="O-antigen ligase-related" evidence="6">
    <location>
        <begin position="207"/>
        <end position="347"/>
    </location>
</feature>
<feature type="transmembrane region" description="Helical" evidence="5">
    <location>
        <begin position="382"/>
        <end position="403"/>
    </location>
</feature>
<feature type="transmembrane region" description="Helical" evidence="5">
    <location>
        <begin position="33"/>
        <end position="51"/>
    </location>
</feature>
<reference evidence="7" key="1">
    <citation type="submission" date="2019-11" db="EMBL/GenBank/DDBJ databases">
        <title>Acidithiobacillus ferrianus sp. nov.: a facultatively anaerobic and extremely acidophilic chemolithoautotroph.</title>
        <authorList>
            <person name="Norris P.R."/>
            <person name="Falagan C."/>
            <person name="Moya-Beltran A."/>
            <person name="Castro M."/>
            <person name="Quatrini R."/>
            <person name="Johnson D.B."/>
        </authorList>
    </citation>
    <scope>NUCLEOTIDE SEQUENCE [LARGE SCALE GENOMIC DNA]</scope>
    <source>
        <strain evidence="7">MG</strain>
    </source>
</reference>
<keyword evidence="3 5" id="KW-1133">Transmembrane helix</keyword>
<keyword evidence="2 5" id="KW-0812">Transmembrane</keyword>
<feature type="transmembrane region" description="Helical" evidence="5">
    <location>
        <begin position="10"/>
        <end position="27"/>
    </location>
</feature>
<evidence type="ECO:0000256" key="2">
    <source>
        <dbReference type="ARBA" id="ARBA00022692"/>
    </source>
</evidence>
<evidence type="ECO:0000256" key="4">
    <source>
        <dbReference type="ARBA" id="ARBA00023136"/>
    </source>
</evidence>
<evidence type="ECO:0000259" key="6">
    <source>
        <dbReference type="Pfam" id="PF04932"/>
    </source>
</evidence>
<protein>
    <submittedName>
        <fullName evidence="7">Polymerase</fullName>
    </submittedName>
</protein>
<dbReference type="SUPFAM" id="SSF48452">
    <property type="entry name" value="TPR-like"/>
    <property type="match status" value="1"/>
</dbReference>
<dbReference type="EMBL" id="WNJL01000011">
    <property type="protein sequence ID" value="NDU41551.1"/>
    <property type="molecule type" value="Genomic_DNA"/>
</dbReference>
<keyword evidence="4 5" id="KW-0472">Membrane</keyword>
<dbReference type="PANTHER" id="PTHR37422">
    <property type="entry name" value="TEICHURONIC ACID BIOSYNTHESIS PROTEIN TUAE"/>
    <property type="match status" value="1"/>
</dbReference>
<evidence type="ECO:0000256" key="5">
    <source>
        <dbReference type="SAM" id="Phobius"/>
    </source>
</evidence>
<comment type="caution">
    <text evidence="7">The sequence shown here is derived from an EMBL/GenBank/DDBJ whole genome shotgun (WGS) entry which is preliminary data.</text>
</comment>
<gene>
    <name evidence="7" type="ORF">GL267_02490</name>
</gene>
<feature type="transmembrane region" description="Helical" evidence="5">
    <location>
        <begin position="441"/>
        <end position="468"/>
    </location>
</feature>
<feature type="transmembrane region" description="Helical" evidence="5">
    <location>
        <begin position="90"/>
        <end position="109"/>
    </location>
</feature>
<organism evidence="7">
    <name type="scientific">Acidithiobacillus ferrianus</name>
    <dbReference type="NCBI Taxonomy" id="2678518"/>
    <lineage>
        <taxon>Bacteria</taxon>
        <taxon>Pseudomonadati</taxon>
        <taxon>Pseudomonadota</taxon>
        <taxon>Acidithiobacillia</taxon>
        <taxon>Acidithiobacillales</taxon>
        <taxon>Acidithiobacillaceae</taxon>
        <taxon>Acidithiobacillus</taxon>
    </lineage>
</organism>
<dbReference type="InterPro" id="IPR011990">
    <property type="entry name" value="TPR-like_helical_dom_sf"/>
</dbReference>
<evidence type="ECO:0000256" key="1">
    <source>
        <dbReference type="ARBA" id="ARBA00004141"/>
    </source>
</evidence>
<dbReference type="PANTHER" id="PTHR37422:SF13">
    <property type="entry name" value="LIPOPOLYSACCHARIDE BIOSYNTHESIS PROTEIN PA4999-RELATED"/>
    <property type="match status" value="1"/>
</dbReference>
<comment type="subcellular location">
    <subcellularLocation>
        <location evidence="1">Membrane</location>
        <topology evidence="1">Multi-pass membrane protein</topology>
    </subcellularLocation>
</comment>
<feature type="transmembrane region" description="Helical" evidence="5">
    <location>
        <begin position="163"/>
        <end position="182"/>
    </location>
</feature>
<evidence type="ECO:0000256" key="3">
    <source>
        <dbReference type="ARBA" id="ARBA00022989"/>
    </source>
</evidence>
<feature type="transmembrane region" description="Helical" evidence="5">
    <location>
        <begin position="121"/>
        <end position="143"/>
    </location>
</feature>
<name>A0A845U6U9_9PROT</name>
<feature type="transmembrane region" description="Helical" evidence="5">
    <location>
        <begin position="63"/>
        <end position="84"/>
    </location>
</feature>
<dbReference type="Pfam" id="PF04932">
    <property type="entry name" value="Wzy_C"/>
    <property type="match status" value="1"/>
</dbReference>
<dbReference type="AlphaFoldDB" id="A0A845U6U9"/>
<evidence type="ECO:0000313" key="7">
    <source>
        <dbReference type="EMBL" id="NDU41551.1"/>
    </source>
</evidence>
<dbReference type="GO" id="GO:0016020">
    <property type="term" value="C:membrane"/>
    <property type="evidence" value="ECO:0007669"/>
    <property type="project" value="UniProtKB-SubCell"/>
</dbReference>
<dbReference type="InterPro" id="IPR007016">
    <property type="entry name" value="O-antigen_ligase-rel_domated"/>
</dbReference>
<proteinExistence type="predicted"/>
<feature type="transmembrane region" description="Helical" evidence="5">
    <location>
        <begin position="343"/>
        <end position="362"/>
    </location>
</feature>
<feature type="transmembrane region" description="Helical" evidence="5">
    <location>
        <begin position="221"/>
        <end position="238"/>
    </location>
</feature>